<protein>
    <submittedName>
        <fullName evidence="2">Uncharacterized protein</fullName>
    </submittedName>
</protein>
<feature type="compositionally biased region" description="Low complexity" evidence="1">
    <location>
        <begin position="420"/>
        <end position="429"/>
    </location>
</feature>
<organism evidence="2 3">
    <name type="scientific">Plantactinospora soyae</name>
    <dbReference type="NCBI Taxonomy" id="1544732"/>
    <lineage>
        <taxon>Bacteria</taxon>
        <taxon>Bacillati</taxon>
        <taxon>Actinomycetota</taxon>
        <taxon>Actinomycetes</taxon>
        <taxon>Micromonosporales</taxon>
        <taxon>Micromonosporaceae</taxon>
        <taxon>Plantactinospora</taxon>
    </lineage>
</organism>
<name>A0A927MBA8_9ACTN</name>
<feature type="region of interest" description="Disordered" evidence="1">
    <location>
        <begin position="1"/>
        <end position="38"/>
    </location>
</feature>
<evidence type="ECO:0000256" key="1">
    <source>
        <dbReference type="SAM" id="MobiDB-lite"/>
    </source>
</evidence>
<dbReference type="Proteomes" id="UP000649753">
    <property type="component" value="Unassembled WGS sequence"/>
</dbReference>
<feature type="region of interest" description="Disordered" evidence="1">
    <location>
        <begin position="414"/>
        <end position="470"/>
    </location>
</feature>
<gene>
    <name evidence="2" type="ORF">H4W31_007236</name>
</gene>
<proteinExistence type="predicted"/>
<reference evidence="2" key="1">
    <citation type="submission" date="2020-10" db="EMBL/GenBank/DDBJ databases">
        <title>Sequencing the genomes of 1000 actinobacteria strains.</title>
        <authorList>
            <person name="Klenk H.-P."/>
        </authorList>
    </citation>
    <scope>NUCLEOTIDE SEQUENCE</scope>
    <source>
        <strain evidence="2">DSM 46832</strain>
    </source>
</reference>
<sequence>MTVTPPCRRVRRRAAPHRPSCPRSVRRGAREDLPPRHGVVAVQPDDQWFGDRLAPVGEQADRLDDAVGHGVAGGDPAEDVDEDAPYVGVAEDDLQAVRHHLGRGAAADVEEVGRLHPAELLARVGDHVECAHHQAGSVADDSHGSVELDVVEVLLGGPDLQRVGGADVDELRMSGLSEPGVVVQGHLAVQCPYRAVGELGQWVDLDQGGVLGAEDVPEPDQDAGHDVAYVVRQAGVGGQPERALPVEAGGRVDLEPGQRLRVLGRHLFDLDPALPGGQGEERALGPVEQQGDVVLVDDLAGLGDQHLVHGVALDVHAQDVGRDVTRRVRAVGQSDSAGLASAAGLHLGLDHYASADLGGGRVGLVRGAGDTVAADRYAVLGEEFLCLVLQQIHRASLLFDLRWVSPAHWTHRTEVGGSGPDVVVGPGADSSRKWTGPLRCTEEPGPGPRRCSGPVCRSAEGFRGKRSATP</sequence>
<dbReference type="EMBL" id="JADBEB010000001">
    <property type="protein sequence ID" value="MBE1491598.1"/>
    <property type="molecule type" value="Genomic_DNA"/>
</dbReference>
<comment type="caution">
    <text evidence="2">The sequence shown here is derived from an EMBL/GenBank/DDBJ whole genome shotgun (WGS) entry which is preliminary data.</text>
</comment>
<evidence type="ECO:0000313" key="2">
    <source>
        <dbReference type="EMBL" id="MBE1491598.1"/>
    </source>
</evidence>
<keyword evidence="3" id="KW-1185">Reference proteome</keyword>
<dbReference type="AlphaFoldDB" id="A0A927MBA8"/>
<evidence type="ECO:0000313" key="3">
    <source>
        <dbReference type="Proteomes" id="UP000649753"/>
    </source>
</evidence>
<accession>A0A927MBA8</accession>